<reference evidence="6 7" key="1">
    <citation type="submission" date="2020-08" db="EMBL/GenBank/DDBJ databases">
        <title>Genomic Encyclopedia of Archaeal and Bacterial Type Strains, Phase II (KMG-II): from individual species to whole genera.</title>
        <authorList>
            <person name="Goeker M."/>
        </authorList>
    </citation>
    <scope>NUCLEOTIDE SEQUENCE [LARGE SCALE GENOMIC DNA]</scope>
    <source>
        <strain evidence="6 7">DSM 23288</strain>
    </source>
</reference>
<dbReference type="SUPFAM" id="SSF100939">
    <property type="entry name" value="SPOC domain-like"/>
    <property type="match status" value="1"/>
</dbReference>
<feature type="compositionally biased region" description="Basic residues" evidence="4">
    <location>
        <begin position="272"/>
        <end position="289"/>
    </location>
</feature>
<dbReference type="Gene3D" id="2.40.290.10">
    <property type="match status" value="1"/>
</dbReference>
<keyword evidence="2 3" id="KW-0233">DNA recombination</keyword>
<dbReference type="Proteomes" id="UP000585272">
    <property type="component" value="Unassembled WGS sequence"/>
</dbReference>
<sequence length="321" mass="34993">MARSIWNGCLGVGDLRVPVKLYGAVQDRSVRFSEVHVTDGAQIEHRRVDPGSGEVVPYEHVVRGFEVGDGSYVALDDEEVRSADGPAAKLAEIETFVPAEQVDPVYYEKPYHLGPRDGSDDGYRLLHDALARSGRVGIGRIVLRTRERLVALRPLGDGVLGLSTMRFADEVVAPASLDVPEPSRAPSRQEREMAAALVERLSEPFDASAYRDEHRAALLALIERKAEGEAIEPPVEEPAEAPDDLAAALDATLEQIARRRRRRRGEHAGGGARRRARGGHAPARARRGGRAASARRGAKARAGARRGGRRAARRRARARRG</sequence>
<dbReference type="InterPro" id="IPR009187">
    <property type="entry name" value="Prok_Ku"/>
</dbReference>
<evidence type="ECO:0000259" key="5">
    <source>
        <dbReference type="SMART" id="SM00559"/>
    </source>
</evidence>
<evidence type="ECO:0000256" key="2">
    <source>
        <dbReference type="ARBA" id="ARBA00023172"/>
    </source>
</evidence>
<dbReference type="GO" id="GO:0006303">
    <property type="term" value="P:double-strand break repair via nonhomologous end joining"/>
    <property type="evidence" value="ECO:0007669"/>
    <property type="project" value="UniProtKB-UniRule"/>
</dbReference>
<feature type="region of interest" description="Disordered" evidence="4">
    <location>
        <begin position="259"/>
        <end position="321"/>
    </location>
</feature>
<dbReference type="Pfam" id="PF02735">
    <property type="entry name" value="Ku"/>
    <property type="match status" value="1"/>
</dbReference>
<dbReference type="AlphaFoldDB" id="A0A840IMH8"/>
<proteinExistence type="inferred from homology"/>
<dbReference type="NCBIfam" id="TIGR02772">
    <property type="entry name" value="Ku_bact"/>
    <property type="match status" value="1"/>
</dbReference>
<evidence type="ECO:0000313" key="7">
    <source>
        <dbReference type="Proteomes" id="UP000585272"/>
    </source>
</evidence>
<organism evidence="6 7">
    <name type="scientific">Conexibacter arvalis</name>
    <dbReference type="NCBI Taxonomy" id="912552"/>
    <lineage>
        <taxon>Bacteria</taxon>
        <taxon>Bacillati</taxon>
        <taxon>Actinomycetota</taxon>
        <taxon>Thermoleophilia</taxon>
        <taxon>Solirubrobacterales</taxon>
        <taxon>Conexibacteraceae</taxon>
        <taxon>Conexibacter</taxon>
    </lineage>
</organism>
<evidence type="ECO:0000256" key="3">
    <source>
        <dbReference type="HAMAP-Rule" id="MF_01875"/>
    </source>
</evidence>
<comment type="subunit">
    <text evidence="3">Homodimer. Interacts with LigD.</text>
</comment>
<keyword evidence="3" id="KW-0227">DNA damage</keyword>
<comment type="similarity">
    <text evidence="3">Belongs to the prokaryotic Ku family.</text>
</comment>
<dbReference type="GO" id="GO:0003690">
    <property type="term" value="F:double-stranded DNA binding"/>
    <property type="evidence" value="ECO:0007669"/>
    <property type="project" value="UniProtKB-UniRule"/>
</dbReference>
<feature type="compositionally biased region" description="Basic residues" evidence="4">
    <location>
        <begin position="296"/>
        <end position="321"/>
    </location>
</feature>
<accession>A0A840IMH8</accession>
<keyword evidence="3" id="KW-0234">DNA repair</keyword>
<feature type="domain" description="Ku" evidence="5">
    <location>
        <begin position="53"/>
        <end position="181"/>
    </location>
</feature>
<dbReference type="InterPro" id="IPR016194">
    <property type="entry name" value="SPOC-like_C_dom_sf"/>
</dbReference>
<dbReference type="SMART" id="SM00559">
    <property type="entry name" value="Ku78"/>
    <property type="match status" value="1"/>
</dbReference>
<dbReference type="RefSeq" id="WP_183345850.1">
    <property type="nucleotide sequence ID" value="NZ_JACHNU010000011.1"/>
</dbReference>
<gene>
    <name evidence="3" type="primary">ku</name>
    <name evidence="6" type="ORF">BDZ31_004789</name>
</gene>
<dbReference type="HAMAP" id="MF_01875">
    <property type="entry name" value="Prokaryotic_Ku"/>
    <property type="match status" value="1"/>
</dbReference>
<dbReference type="InterPro" id="IPR006164">
    <property type="entry name" value="DNA_bd_Ku70/Ku80"/>
</dbReference>
<dbReference type="EMBL" id="JACHNU010000011">
    <property type="protein sequence ID" value="MBB4665168.1"/>
    <property type="molecule type" value="Genomic_DNA"/>
</dbReference>
<name>A0A840IMH8_9ACTN</name>
<comment type="function">
    <text evidence="3">With LigD forms a non-homologous end joining (NHEJ) DNA repair enzyme, which repairs dsDNA breaks with reduced fidelity. Binds linear dsDNA with 5'- and 3'- overhangs but not closed circular dsDNA nor ssDNA. Recruits and stimulates the ligase activity of LigD.</text>
</comment>
<dbReference type="PANTHER" id="PTHR41251">
    <property type="entry name" value="NON-HOMOLOGOUS END JOINING PROTEIN KU"/>
    <property type="match status" value="1"/>
</dbReference>
<keyword evidence="7" id="KW-1185">Reference proteome</keyword>
<evidence type="ECO:0000256" key="4">
    <source>
        <dbReference type="SAM" id="MobiDB-lite"/>
    </source>
</evidence>
<protein>
    <recommendedName>
        <fullName evidence="3">Non-homologous end joining protein Ku</fullName>
    </recommendedName>
</protein>
<dbReference type="PIRSF" id="PIRSF006493">
    <property type="entry name" value="Prok_Ku"/>
    <property type="match status" value="1"/>
</dbReference>
<comment type="caution">
    <text evidence="6">The sequence shown here is derived from an EMBL/GenBank/DDBJ whole genome shotgun (WGS) entry which is preliminary data.</text>
</comment>
<keyword evidence="1 3" id="KW-0238">DNA-binding</keyword>
<evidence type="ECO:0000313" key="6">
    <source>
        <dbReference type="EMBL" id="MBB4665168.1"/>
    </source>
</evidence>
<dbReference type="GO" id="GO:0006310">
    <property type="term" value="P:DNA recombination"/>
    <property type="evidence" value="ECO:0007669"/>
    <property type="project" value="UniProtKB-KW"/>
</dbReference>
<evidence type="ECO:0000256" key="1">
    <source>
        <dbReference type="ARBA" id="ARBA00023125"/>
    </source>
</evidence>
<dbReference type="PANTHER" id="PTHR41251:SF1">
    <property type="entry name" value="NON-HOMOLOGOUS END JOINING PROTEIN KU"/>
    <property type="match status" value="1"/>
</dbReference>